<dbReference type="PANTHER" id="PTHR45835">
    <property type="entry name" value="YALI0A06105P"/>
    <property type="match status" value="1"/>
</dbReference>
<dbReference type="InterPro" id="IPR036397">
    <property type="entry name" value="RNaseH_sf"/>
</dbReference>
<accession>A0A5B6VBB9</accession>
<proteinExistence type="predicted"/>
<dbReference type="InterPro" id="IPR001584">
    <property type="entry name" value="Integrase_cat-core"/>
</dbReference>
<comment type="caution">
    <text evidence="2">The sequence shown here is derived from an EMBL/GenBank/DDBJ whole genome shotgun (WGS) entry which is preliminary data.</text>
</comment>
<dbReference type="PANTHER" id="PTHR45835:SF99">
    <property type="entry name" value="CHROMO DOMAIN-CONTAINING PROTEIN-RELATED"/>
    <property type="match status" value="1"/>
</dbReference>
<evidence type="ECO:0000259" key="1">
    <source>
        <dbReference type="PROSITE" id="PS50994"/>
    </source>
</evidence>
<dbReference type="SUPFAM" id="SSF53098">
    <property type="entry name" value="Ribonuclease H-like"/>
    <property type="match status" value="1"/>
</dbReference>
<evidence type="ECO:0000313" key="2">
    <source>
        <dbReference type="EMBL" id="KAA3466439.1"/>
    </source>
</evidence>
<dbReference type="InterPro" id="IPR041588">
    <property type="entry name" value="Integrase_H2C2"/>
</dbReference>
<dbReference type="Pfam" id="PF17921">
    <property type="entry name" value="Integrase_H2C2"/>
    <property type="match status" value="1"/>
</dbReference>
<feature type="domain" description="Integrase catalytic" evidence="1">
    <location>
        <begin position="161"/>
        <end position="319"/>
    </location>
</feature>
<gene>
    <name evidence="2" type="ORF">EPI10_001532</name>
</gene>
<organism evidence="2 3">
    <name type="scientific">Gossypium australe</name>
    <dbReference type="NCBI Taxonomy" id="47621"/>
    <lineage>
        <taxon>Eukaryota</taxon>
        <taxon>Viridiplantae</taxon>
        <taxon>Streptophyta</taxon>
        <taxon>Embryophyta</taxon>
        <taxon>Tracheophyta</taxon>
        <taxon>Spermatophyta</taxon>
        <taxon>Magnoliopsida</taxon>
        <taxon>eudicotyledons</taxon>
        <taxon>Gunneridae</taxon>
        <taxon>Pentapetalae</taxon>
        <taxon>rosids</taxon>
        <taxon>malvids</taxon>
        <taxon>Malvales</taxon>
        <taxon>Malvaceae</taxon>
        <taxon>Malvoideae</taxon>
        <taxon>Gossypium</taxon>
    </lineage>
</organism>
<dbReference type="GO" id="GO:0015074">
    <property type="term" value="P:DNA integration"/>
    <property type="evidence" value="ECO:0007669"/>
    <property type="project" value="InterPro"/>
</dbReference>
<dbReference type="Gene3D" id="1.10.340.70">
    <property type="match status" value="1"/>
</dbReference>
<protein>
    <submittedName>
        <fullName evidence="2">Integrase</fullName>
    </submittedName>
</protein>
<dbReference type="OrthoDB" id="1929447at2759"/>
<dbReference type="Gene3D" id="3.30.420.10">
    <property type="entry name" value="Ribonuclease H-like superfamily/Ribonuclease H"/>
    <property type="match status" value="1"/>
</dbReference>
<reference evidence="3" key="1">
    <citation type="journal article" date="2019" name="Plant Biotechnol. J.">
        <title>Genome sequencing of the Australian wild diploid species Gossypium australe highlights disease resistance and delayed gland morphogenesis.</title>
        <authorList>
            <person name="Cai Y."/>
            <person name="Cai X."/>
            <person name="Wang Q."/>
            <person name="Wang P."/>
            <person name="Zhang Y."/>
            <person name="Cai C."/>
            <person name="Xu Y."/>
            <person name="Wang K."/>
            <person name="Zhou Z."/>
            <person name="Wang C."/>
            <person name="Geng S."/>
            <person name="Li B."/>
            <person name="Dong Q."/>
            <person name="Hou Y."/>
            <person name="Wang H."/>
            <person name="Ai P."/>
            <person name="Liu Z."/>
            <person name="Yi F."/>
            <person name="Sun M."/>
            <person name="An G."/>
            <person name="Cheng J."/>
            <person name="Zhang Y."/>
            <person name="Shi Q."/>
            <person name="Xie Y."/>
            <person name="Shi X."/>
            <person name="Chang Y."/>
            <person name="Huang F."/>
            <person name="Chen Y."/>
            <person name="Hong S."/>
            <person name="Mi L."/>
            <person name="Sun Q."/>
            <person name="Zhang L."/>
            <person name="Zhou B."/>
            <person name="Peng R."/>
            <person name="Zhang X."/>
            <person name="Liu F."/>
        </authorList>
    </citation>
    <scope>NUCLEOTIDE SEQUENCE [LARGE SCALE GENOMIC DNA]</scope>
    <source>
        <strain evidence="3">cv. PA1801</strain>
    </source>
</reference>
<name>A0A5B6VBB9_9ROSI</name>
<dbReference type="EMBL" id="SMMG02000007">
    <property type="protein sequence ID" value="KAA3466439.1"/>
    <property type="molecule type" value="Genomic_DNA"/>
</dbReference>
<evidence type="ECO:0000313" key="3">
    <source>
        <dbReference type="Proteomes" id="UP000325315"/>
    </source>
</evidence>
<dbReference type="Proteomes" id="UP000325315">
    <property type="component" value="Unassembled WGS sequence"/>
</dbReference>
<dbReference type="InterPro" id="IPR012337">
    <property type="entry name" value="RNaseH-like_sf"/>
</dbReference>
<sequence>MINYHPGKANVVIDALIRKSLYSLIVMNTQLTLSNNGSTLAELRARSLFLQRICEAQKCDSDLQAKRAQCESGSDLDFHIGSDGCLMFQGRICVPKDDELILKILREAHNGCLYVHPGSTKMYNDLKTLYWWSGMKRDITEFVSRCLIFQQVKAEHQLPSGLLQPKMVPEWKWDRIMMDFVTGLPLTPKKKDVVWVVDGRLTKSTHFIPLAKLYISEIVRLHGVPVSIISDRDPRFTSRFWKKLQEDLGTQLNFSIAFHPQTDSQYERMIQILEDMLRCCVLEFEGSWGKYLLLIKSAYNNSFQSSIKMAPYEAWYRRKLRTPLETKEKVKVIRDCLKVVSDRQKSYVDLKRKEIEF</sequence>
<dbReference type="AlphaFoldDB" id="A0A5B6VBB9"/>
<keyword evidence="3" id="KW-1185">Reference proteome</keyword>
<dbReference type="PROSITE" id="PS50994">
    <property type="entry name" value="INTEGRASE"/>
    <property type="match status" value="1"/>
</dbReference>
<dbReference type="GO" id="GO:0003676">
    <property type="term" value="F:nucleic acid binding"/>
    <property type="evidence" value="ECO:0007669"/>
    <property type="project" value="InterPro"/>
</dbReference>